<dbReference type="PROSITE" id="PS51186">
    <property type="entry name" value="GNAT"/>
    <property type="match status" value="1"/>
</dbReference>
<dbReference type="SUPFAM" id="SSF55729">
    <property type="entry name" value="Acyl-CoA N-acyltransferases (Nat)"/>
    <property type="match status" value="1"/>
</dbReference>
<keyword evidence="3" id="KW-1185">Reference proteome</keyword>
<proteinExistence type="predicted"/>
<comment type="caution">
    <text evidence="2">The sequence shown here is derived from an EMBL/GenBank/DDBJ whole genome shotgun (WGS) entry which is preliminary data.</text>
</comment>
<dbReference type="EMBL" id="BNJG01000001">
    <property type="protein sequence ID" value="GHO54265.1"/>
    <property type="molecule type" value="Genomic_DNA"/>
</dbReference>
<dbReference type="Pfam" id="PF13302">
    <property type="entry name" value="Acetyltransf_3"/>
    <property type="match status" value="1"/>
</dbReference>
<evidence type="ECO:0000313" key="2">
    <source>
        <dbReference type="EMBL" id="GHO54265.1"/>
    </source>
</evidence>
<dbReference type="Gene3D" id="3.40.630.30">
    <property type="match status" value="1"/>
</dbReference>
<feature type="domain" description="N-acetyltransferase" evidence="1">
    <location>
        <begin position="20"/>
        <end position="184"/>
    </location>
</feature>
<dbReference type="PANTHER" id="PTHR43441:SF3">
    <property type="entry name" value="ACETYLTRANSFERASE"/>
    <property type="match status" value="1"/>
</dbReference>
<reference evidence="2 3" key="1">
    <citation type="journal article" date="2021" name="Int. J. Syst. Evol. Microbiol.">
        <title>Reticulibacter mediterranei gen. nov., sp. nov., within the new family Reticulibacteraceae fam. nov., and Ktedonospora formicarum gen. nov., sp. nov., Ktedonobacter robiniae sp. nov., Dictyobacter formicarum sp. nov. and Dictyobacter arantiisoli sp. nov., belonging to the class Ktedonobacteria.</title>
        <authorList>
            <person name="Yabe S."/>
            <person name="Zheng Y."/>
            <person name="Wang C.M."/>
            <person name="Sakai Y."/>
            <person name="Abe K."/>
            <person name="Yokota A."/>
            <person name="Donadio S."/>
            <person name="Cavaletti L."/>
            <person name="Monciardini P."/>
        </authorList>
    </citation>
    <scope>NUCLEOTIDE SEQUENCE [LARGE SCALE GENOMIC DNA]</scope>
    <source>
        <strain evidence="2 3">SOSP1-30</strain>
    </source>
</reference>
<dbReference type="Proteomes" id="UP000654345">
    <property type="component" value="Unassembled WGS sequence"/>
</dbReference>
<organism evidence="2 3">
    <name type="scientific">Ktedonobacter robiniae</name>
    <dbReference type="NCBI Taxonomy" id="2778365"/>
    <lineage>
        <taxon>Bacteria</taxon>
        <taxon>Bacillati</taxon>
        <taxon>Chloroflexota</taxon>
        <taxon>Ktedonobacteria</taxon>
        <taxon>Ktedonobacterales</taxon>
        <taxon>Ktedonobacteraceae</taxon>
        <taxon>Ktedonobacter</taxon>
    </lineage>
</organism>
<dbReference type="PANTHER" id="PTHR43441">
    <property type="entry name" value="RIBOSOMAL-PROTEIN-SERINE ACETYLTRANSFERASE"/>
    <property type="match status" value="1"/>
</dbReference>
<evidence type="ECO:0000313" key="3">
    <source>
        <dbReference type="Proteomes" id="UP000654345"/>
    </source>
</evidence>
<dbReference type="InterPro" id="IPR051908">
    <property type="entry name" value="Ribosomal_N-acetyltransferase"/>
</dbReference>
<sequence length="198" mass="22751">MFIEHPTSLPLLDELRGERVLVRPYRSTDAEALYAAVEESREHVGRWLAWPQSYNSVHDAHLSIARWKMRHFLREDFTCCIYALDGTEHGGQFVGSCSLRPIEWSIGYFALGYWVRVSASGRGYVTEAARLLIAWAFRQYQAQRVEITCDERNLASAAVARRLGFVQEACLRNSRPTMMGQPRNTLVFSLLRDEHNAE</sequence>
<dbReference type="RefSeq" id="WP_201370999.1">
    <property type="nucleotide sequence ID" value="NZ_BNJG01000001.1"/>
</dbReference>
<evidence type="ECO:0000259" key="1">
    <source>
        <dbReference type="PROSITE" id="PS51186"/>
    </source>
</evidence>
<gene>
    <name evidence="2" type="ORF">KSB_27400</name>
</gene>
<protein>
    <submittedName>
        <fullName evidence="2">N-acetyltransferase</fullName>
    </submittedName>
</protein>
<dbReference type="InterPro" id="IPR000182">
    <property type="entry name" value="GNAT_dom"/>
</dbReference>
<accession>A0ABQ3UPH0</accession>
<name>A0ABQ3UPH0_9CHLR</name>
<dbReference type="InterPro" id="IPR016181">
    <property type="entry name" value="Acyl_CoA_acyltransferase"/>
</dbReference>